<dbReference type="Gene3D" id="3.40.630.10">
    <property type="entry name" value="Zn peptidases"/>
    <property type="match status" value="1"/>
</dbReference>
<dbReference type="GO" id="GO:0016788">
    <property type="term" value="F:hydrolase activity, acting on ester bonds"/>
    <property type="evidence" value="ECO:0007669"/>
    <property type="project" value="InterPro"/>
</dbReference>
<keyword evidence="4" id="KW-0862">Zinc</keyword>
<dbReference type="PANTHER" id="PTHR15162">
    <property type="entry name" value="ASPARTOACYLASE"/>
    <property type="match status" value="1"/>
</dbReference>
<dbReference type="Proteomes" id="UP000034705">
    <property type="component" value="Unassembled WGS sequence"/>
</dbReference>
<evidence type="ECO:0000313" key="6">
    <source>
        <dbReference type="EMBL" id="KKU34344.1"/>
    </source>
</evidence>
<comment type="cofactor">
    <cofactor evidence="1">
        <name>Zn(2+)</name>
        <dbReference type="ChEBI" id="CHEBI:29105"/>
    </cofactor>
</comment>
<feature type="domain" description="Succinylglutamate desuccinylase/Aspartoacylase catalytic" evidence="5">
    <location>
        <begin position="19"/>
        <end position="139"/>
    </location>
</feature>
<dbReference type="SUPFAM" id="SSF53187">
    <property type="entry name" value="Zn-dependent exopeptidases"/>
    <property type="match status" value="1"/>
</dbReference>
<name>A0A0G1PNH8_9BACT</name>
<dbReference type="Pfam" id="PF24827">
    <property type="entry name" value="AstE_AspA_cat"/>
    <property type="match status" value="1"/>
</dbReference>
<dbReference type="InterPro" id="IPR050178">
    <property type="entry name" value="AspA/AstE_fam"/>
</dbReference>
<sequence>MSSFSLPSHICHLKGVNQDGPTVVILGGTHGDERTGVVLVKRLLSDLDLSTEIPSGEHLRADIIGNLYLGFGNPKAMDIENRMASDRRDLNRSFQTTDLFDSSQIWEDLERARELVPLFVHTDYLFDIHATNFDSPPFVCFGHDDPEHRELYQHIPVPFVLTDPDTRLSADMGLTELATTDYFVDTFGGSAWGEKKFGRKRGVGLCYETGQQQDLSRVEAALRTMLQLMLQVGAITSEFLEAIHETPSHNPPVMPKVHALTTGEITRDCPFSYDQGMNQGWVPITKGTRVGVYQDGQEVFAKEDGMLILQRAPEKMIPGHRMFFVAKRIG</sequence>
<comment type="caution">
    <text evidence="6">The sequence shown here is derived from an EMBL/GenBank/DDBJ whole genome shotgun (WGS) entry which is preliminary data.</text>
</comment>
<evidence type="ECO:0000256" key="2">
    <source>
        <dbReference type="ARBA" id="ARBA00022723"/>
    </source>
</evidence>
<dbReference type="EMBL" id="LCMG01000001">
    <property type="protein sequence ID" value="KKU34344.1"/>
    <property type="molecule type" value="Genomic_DNA"/>
</dbReference>
<evidence type="ECO:0000259" key="5">
    <source>
        <dbReference type="Pfam" id="PF24827"/>
    </source>
</evidence>
<reference evidence="6 7" key="1">
    <citation type="journal article" date="2015" name="Nature">
        <title>rRNA introns, odd ribosomes, and small enigmatic genomes across a large radiation of phyla.</title>
        <authorList>
            <person name="Brown C.T."/>
            <person name="Hug L.A."/>
            <person name="Thomas B.C."/>
            <person name="Sharon I."/>
            <person name="Castelle C.J."/>
            <person name="Singh A."/>
            <person name="Wilkins M.J."/>
            <person name="Williams K.H."/>
            <person name="Banfield J.F."/>
        </authorList>
    </citation>
    <scope>NUCLEOTIDE SEQUENCE [LARGE SCALE GENOMIC DNA]</scope>
</reference>
<evidence type="ECO:0000256" key="3">
    <source>
        <dbReference type="ARBA" id="ARBA00022801"/>
    </source>
</evidence>
<dbReference type="PANTHER" id="PTHR15162:SF7">
    <property type="entry name" value="SUCCINYLGLUTAMATE DESUCCINYLASE"/>
    <property type="match status" value="1"/>
</dbReference>
<dbReference type="GO" id="GO:0046872">
    <property type="term" value="F:metal ion binding"/>
    <property type="evidence" value="ECO:0007669"/>
    <property type="project" value="UniProtKB-KW"/>
</dbReference>
<dbReference type="AlphaFoldDB" id="A0A0G1PNH8"/>
<organism evidence="6 7">
    <name type="scientific">Candidatus Uhrbacteria bacterium GW2011_GWF2_46_218</name>
    <dbReference type="NCBI Taxonomy" id="1619001"/>
    <lineage>
        <taxon>Bacteria</taxon>
        <taxon>Candidatus Uhriibacteriota</taxon>
    </lineage>
</organism>
<evidence type="ECO:0000256" key="4">
    <source>
        <dbReference type="ARBA" id="ARBA00022833"/>
    </source>
</evidence>
<accession>A0A0G1PNH8</accession>
<dbReference type="InterPro" id="IPR055438">
    <property type="entry name" value="AstE_AspA_cat"/>
</dbReference>
<gene>
    <name evidence="6" type="ORF">UX45_C0001G0053</name>
</gene>
<proteinExistence type="predicted"/>
<protein>
    <submittedName>
        <fullName evidence="6">Succinylglutamate desuccinylase/aspartoacylase</fullName>
    </submittedName>
</protein>
<dbReference type="GO" id="GO:0005829">
    <property type="term" value="C:cytosol"/>
    <property type="evidence" value="ECO:0007669"/>
    <property type="project" value="TreeGrafter"/>
</dbReference>
<keyword evidence="2" id="KW-0479">Metal-binding</keyword>
<evidence type="ECO:0000313" key="7">
    <source>
        <dbReference type="Proteomes" id="UP000034705"/>
    </source>
</evidence>
<evidence type="ECO:0000256" key="1">
    <source>
        <dbReference type="ARBA" id="ARBA00001947"/>
    </source>
</evidence>
<keyword evidence="3" id="KW-0378">Hydrolase</keyword>